<feature type="compositionally biased region" description="Pro residues" evidence="6">
    <location>
        <begin position="70"/>
        <end position="86"/>
    </location>
</feature>
<keyword evidence="7" id="KW-0812">Transmembrane</keyword>
<protein>
    <recommendedName>
        <fullName evidence="10">Glycosyl transferase</fullName>
    </recommendedName>
</protein>
<dbReference type="InterPro" id="IPR044174">
    <property type="entry name" value="BC10-like"/>
</dbReference>
<dbReference type="EMBL" id="JAKOGI010000337">
    <property type="protein sequence ID" value="KAJ8436628.1"/>
    <property type="molecule type" value="Genomic_DNA"/>
</dbReference>
<dbReference type="PANTHER" id="PTHR31042:SF77">
    <property type="entry name" value="GLYCOSYLTRANSFERASE"/>
    <property type="match status" value="1"/>
</dbReference>
<proteinExistence type="predicted"/>
<comment type="caution">
    <text evidence="8">The sequence shown here is derived from an EMBL/GenBank/DDBJ whole genome shotgun (WGS) entry which is preliminary data.</text>
</comment>
<dbReference type="AlphaFoldDB" id="A0A9Q1K4I8"/>
<evidence type="ECO:0008006" key="10">
    <source>
        <dbReference type="Google" id="ProtNLM"/>
    </source>
</evidence>
<dbReference type="Proteomes" id="UP001153076">
    <property type="component" value="Unassembled WGS sequence"/>
</dbReference>
<keyword evidence="5" id="KW-0325">Glycoprotein</keyword>
<evidence type="ECO:0000256" key="6">
    <source>
        <dbReference type="SAM" id="MobiDB-lite"/>
    </source>
</evidence>
<evidence type="ECO:0000256" key="7">
    <source>
        <dbReference type="SAM" id="Phobius"/>
    </source>
</evidence>
<accession>A0A9Q1K4I8</accession>
<keyword evidence="4 7" id="KW-0472">Membrane</keyword>
<keyword evidence="7" id="KW-1133">Transmembrane helix</keyword>
<sequence>MAKLLDHAYSSSSSSPKSSKKPTLINFYNVLYFALGLSLGLTLGFFNLQLGFPLSLISSLSPSPLSLSPSEPPTPPPSQPPSPLVSPPAFALLPPPPPLSTPSKEEFEKNSLMHNMSDKELLWRASMVPQVEEYPFEYVPKVAFMFLAKGSLPLAPLWQLFFKGHEGLYSIYVHTHPSYNDSWPPDSVFFGRRIPSQEVKWGSISMIDAERRLLANALLDFSNQRFVLLSESCIPLFNFTTIYNYLLNSKVSFLGSFDDPRKPGRGRYNPKMAPNITIEDWRKGSQWFEAHRDLAIHMMSDMKCYSIFEELCRPPCYNDEHYFPTLAHMLYPTMIANRSLTWIDWSRGGPHPGRFIGRDITEEFLNRIRFGSNCTYNDNETSMCFIFARKFVFNALGPLLQIVPKLLGFDP</sequence>
<evidence type="ECO:0000256" key="2">
    <source>
        <dbReference type="ARBA" id="ARBA00022676"/>
    </source>
</evidence>
<evidence type="ECO:0000256" key="3">
    <source>
        <dbReference type="ARBA" id="ARBA00022679"/>
    </source>
</evidence>
<feature type="region of interest" description="Disordered" evidence="6">
    <location>
        <begin position="65"/>
        <end position="87"/>
    </location>
</feature>
<dbReference type="PANTHER" id="PTHR31042">
    <property type="entry name" value="CORE-2/I-BRANCHING BETA-1,6-N-ACETYLGLUCOSAMINYLTRANSFERASE FAMILY PROTEIN-RELATED"/>
    <property type="match status" value="1"/>
</dbReference>
<reference evidence="8" key="1">
    <citation type="submission" date="2022-04" db="EMBL/GenBank/DDBJ databases">
        <title>Carnegiea gigantea Genome sequencing and assembly v2.</title>
        <authorList>
            <person name="Copetti D."/>
            <person name="Sanderson M.J."/>
            <person name="Burquez A."/>
            <person name="Wojciechowski M.F."/>
        </authorList>
    </citation>
    <scope>NUCLEOTIDE SEQUENCE</scope>
    <source>
        <strain evidence="8">SGP5-SGP5p</strain>
        <tissue evidence="8">Aerial part</tissue>
    </source>
</reference>
<organism evidence="8 9">
    <name type="scientific">Carnegiea gigantea</name>
    <dbReference type="NCBI Taxonomy" id="171969"/>
    <lineage>
        <taxon>Eukaryota</taxon>
        <taxon>Viridiplantae</taxon>
        <taxon>Streptophyta</taxon>
        <taxon>Embryophyta</taxon>
        <taxon>Tracheophyta</taxon>
        <taxon>Spermatophyta</taxon>
        <taxon>Magnoliopsida</taxon>
        <taxon>eudicotyledons</taxon>
        <taxon>Gunneridae</taxon>
        <taxon>Pentapetalae</taxon>
        <taxon>Caryophyllales</taxon>
        <taxon>Cactineae</taxon>
        <taxon>Cactaceae</taxon>
        <taxon>Cactoideae</taxon>
        <taxon>Echinocereeae</taxon>
        <taxon>Carnegiea</taxon>
    </lineage>
</organism>
<evidence type="ECO:0000256" key="5">
    <source>
        <dbReference type="ARBA" id="ARBA00023180"/>
    </source>
</evidence>
<evidence type="ECO:0000313" key="8">
    <source>
        <dbReference type="EMBL" id="KAJ8436628.1"/>
    </source>
</evidence>
<dbReference type="Pfam" id="PF02485">
    <property type="entry name" value="Branch"/>
    <property type="match status" value="1"/>
</dbReference>
<comment type="subcellular location">
    <subcellularLocation>
        <location evidence="1">Membrane</location>
        <topology evidence="1">Single-pass type II membrane protein</topology>
    </subcellularLocation>
</comment>
<keyword evidence="9" id="KW-1185">Reference proteome</keyword>
<dbReference type="GO" id="GO:0016757">
    <property type="term" value="F:glycosyltransferase activity"/>
    <property type="evidence" value="ECO:0007669"/>
    <property type="project" value="UniProtKB-KW"/>
</dbReference>
<dbReference type="GO" id="GO:0016020">
    <property type="term" value="C:membrane"/>
    <property type="evidence" value="ECO:0007669"/>
    <property type="project" value="UniProtKB-SubCell"/>
</dbReference>
<evidence type="ECO:0000313" key="9">
    <source>
        <dbReference type="Proteomes" id="UP001153076"/>
    </source>
</evidence>
<dbReference type="OrthoDB" id="191334at2759"/>
<gene>
    <name evidence="8" type="ORF">Cgig2_029874</name>
</gene>
<feature type="region of interest" description="Disordered" evidence="6">
    <location>
        <begin position="1"/>
        <end position="21"/>
    </location>
</feature>
<dbReference type="InterPro" id="IPR003406">
    <property type="entry name" value="Glyco_trans_14"/>
</dbReference>
<name>A0A9Q1K4I8_9CARY</name>
<evidence type="ECO:0000256" key="1">
    <source>
        <dbReference type="ARBA" id="ARBA00004606"/>
    </source>
</evidence>
<keyword evidence="2" id="KW-0328">Glycosyltransferase</keyword>
<feature type="transmembrane region" description="Helical" evidence="7">
    <location>
        <begin position="27"/>
        <end position="48"/>
    </location>
</feature>
<evidence type="ECO:0000256" key="4">
    <source>
        <dbReference type="ARBA" id="ARBA00023136"/>
    </source>
</evidence>
<keyword evidence="3" id="KW-0808">Transferase</keyword>